<evidence type="ECO:0000256" key="2">
    <source>
        <dbReference type="ARBA" id="ARBA00022490"/>
    </source>
</evidence>
<dbReference type="NCBIfam" id="TIGR02432">
    <property type="entry name" value="lysidine_TilS_N"/>
    <property type="match status" value="1"/>
</dbReference>
<feature type="domain" description="Lysidine-tRNA(Ile) synthetase C-terminal" evidence="9">
    <location>
        <begin position="394"/>
        <end position="467"/>
    </location>
</feature>
<evidence type="ECO:0000256" key="8">
    <source>
        <dbReference type="HAMAP-Rule" id="MF_01161"/>
    </source>
</evidence>
<dbReference type="Pfam" id="PF11734">
    <property type="entry name" value="TilS_C"/>
    <property type="match status" value="1"/>
</dbReference>
<evidence type="ECO:0000256" key="5">
    <source>
        <dbReference type="ARBA" id="ARBA00022741"/>
    </source>
</evidence>
<feature type="binding site" evidence="8">
    <location>
        <begin position="34"/>
        <end position="39"/>
    </location>
    <ligand>
        <name>ATP</name>
        <dbReference type="ChEBI" id="CHEBI:30616"/>
    </ligand>
</feature>
<dbReference type="EMBL" id="JACSQL010000017">
    <property type="protein sequence ID" value="MBD7970903.1"/>
    <property type="molecule type" value="Genomic_DNA"/>
</dbReference>
<keyword evidence="5 8" id="KW-0547">Nucleotide-binding</keyword>
<evidence type="ECO:0000313" key="10">
    <source>
        <dbReference type="EMBL" id="MBD7970903.1"/>
    </source>
</evidence>
<comment type="catalytic activity">
    <reaction evidence="7 8">
        <text>cytidine(34) in tRNA(Ile2) + L-lysine + ATP = lysidine(34) in tRNA(Ile2) + AMP + diphosphate + H(+)</text>
        <dbReference type="Rhea" id="RHEA:43744"/>
        <dbReference type="Rhea" id="RHEA-COMP:10625"/>
        <dbReference type="Rhea" id="RHEA-COMP:10670"/>
        <dbReference type="ChEBI" id="CHEBI:15378"/>
        <dbReference type="ChEBI" id="CHEBI:30616"/>
        <dbReference type="ChEBI" id="CHEBI:32551"/>
        <dbReference type="ChEBI" id="CHEBI:33019"/>
        <dbReference type="ChEBI" id="CHEBI:82748"/>
        <dbReference type="ChEBI" id="CHEBI:83665"/>
        <dbReference type="ChEBI" id="CHEBI:456215"/>
        <dbReference type="EC" id="6.3.4.19"/>
    </reaction>
</comment>
<dbReference type="EC" id="6.3.4.19" evidence="8"/>
<evidence type="ECO:0000256" key="7">
    <source>
        <dbReference type="ARBA" id="ARBA00048539"/>
    </source>
</evidence>
<dbReference type="Gene3D" id="3.40.50.620">
    <property type="entry name" value="HUPs"/>
    <property type="match status" value="1"/>
</dbReference>
<dbReference type="PANTHER" id="PTHR43033">
    <property type="entry name" value="TRNA(ILE)-LYSIDINE SYNTHASE-RELATED"/>
    <property type="match status" value="1"/>
</dbReference>
<dbReference type="Pfam" id="PF01171">
    <property type="entry name" value="ATP_bind_3"/>
    <property type="match status" value="1"/>
</dbReference>
<name>A0ABR8T5S2_9BACL</name>
<keyword evidence="3 8" id="KW-0436">Ligase</keyword>
<evidence type="ECO:0000259" key="9">
    <source>
        <dbReference type="SMART" id="SM00977"/>
    </source>
</evidence>
<evidence type="ECO:0000313" key="11">
    <source>
        <dbReference type="Proteomes" id="UP000608071"/>
    </source>
</evidence>
<evidence type="ECO:0000256" key="1">
    <source>
        <dbReference type="ARBA" id="ARBA00004496"/>
    </source>
</evidence>
<gene>
    <name evidence="8 10" type="primary">tilS</name>
    <name evidence="10" type="ORF">H9647_22820</name>
</gene>
<organism evidence="10 11">
    <name type="scientific">Paenibacillus gallinarum</name>
    <dbReference type="NCBI Taxonomy" id="2762232"/>
    <lineage>
        <taxon>Bacteria</taxon>
        <taxon>Bacillati</taxon>
        <taxon>Bacillota</taxon>
        <taxon>Bacilli</taxon>
        <taxon>Bacillales</taxon>
        <taxon>Paenibacillaceae</taxon>
        <taxon>Paenibacillus</taxon>
    </lineage>
</organism>
<evidence type="ECO:0000256" key="4">
    <source>
        <dbReference type="ARBA" id="ARBA00022694"/>
    </source>
</evidence>
<dbReference type="SUPFAM" id="SSF56037">
    <property type="entry name" value="PheT/TilS domain"/>
    <property type="match status" value="1"/>
</dbReference>
<dbReference type="GO" id="GO:0032267">
    <property type="term" value="F:tRNA(Ile)-lysidine synthase activity"/>
    <property type="evidence" value="ECO:0007669"/>
    <property type="project" value="UniProtKB-EC"/>
</dbReference>
<protein>
    <recommendedName>
        <fullName evidence="8">tRNA(Ile)-lysidine synthase</fullName>
        <ecNumber evidence="8">6.3.4.19</ecNumber>
    </recommendedName>
    <alternativeName>
        <fullName evidence="8">tRNA(Ile)-2-lysyl-cytidine synthase</fullName>
    </alternativeName>
    <alternativeName>
        <fullName evidence="8">tRNA(Ile)-lysidine synthetase</fullName>
    </alternativeName>
</protein>
<comment type="domain">
    <text evidence="8">The N-terminal region contains the highly conserved SGGXDS motif, predicted to be a P-loop motif involved in ATP binding.</text>
</comment>
<reference evidence="10 11" key="1">
    <citation type="submission" date="2020-08" db="EMBL/GenBank/DDBJ databases">
        <title>A Genomic Blueprint of the Chicken Gut Microbiome.</title>
        <authorList>
            <person name="Gilroy R."/>
            <person name="Ravi A."/>
            <person name="Getino M."/>
            <person name="Pursley I."/>
            <person name="Horton D.L."/>
            <person name="Alikhan N.-F."/>
            <person name="Baker D."/>
            <person name="Gharbi K."/>
            <person name="Hall N."/>
            <person name="Watson M."/>
            <person name="Adriaenssens E.M."/>
            <person name="Foster-Nyarko E."/>
            <person name="Jarju S."/>
            <person name="Secka A."/>
            <person name="Antonio M."/>
            <person name="Oren A."/>
            <person name="Chaudhuri R."/>
            <person name="La Ragione R.M."/>
            <person name="Hildebrand F."/>
            <person name="Pallen M.J."/>
        </authorList>
    </citation>
    <scope>NUCLEOTIDE SEQUENCE [LARGE SCALE GENOMIC DNA]</scope>
    <source>
        <strain evidence="10 11">Sa2BVA9</strain>
    </source>
</reference>
<dbReference type="NCBIfam" id="TIGR02433">
    <property type="entry name" value="lysidine_TilS_C"/>
    <property type="match status" value="1"/>
</dbReference>
<dbReference type="RefSeq" id="WP_191804415.1">
    <property type="nucleotide sequence ID" value="NZ_JACSQL010000017.1"/>
</dbReference>
<proteinExistence type="inferred from homology"/>
<keyword evidence="11" id="KW-1185">Reference proteome</keyword>
<evidence type="ECO:0000256" key="6">
    <source>
        <dbReference type="ARBA" id="ARBA00022840"/>
    </source>
</evidence>
<accession>A0ABR8T5S2</accession>
<comment type="subcellular location">
    <subcellularLocation>
        <location evidence="1 8">Cytoplasm</location>
    </subcellularLocation>
</comment>
<dbReference type="Gene3D" id="3.30.465.60">
    <property type="match status" value="1"/>
</dbReference>
<dbReference type="InterPro" id="IPR012796">
    <property type="entry name" value="Lysidine-tRNA-synth_C"/>
</dbReference>
<dbReference type="InterPro" id="IPR012094">
    <property type="entry name" value="tRNA_Ile_lys_synt"/>
</dbReference>
<comment type="function">
    <text evidence="8">Ligates lysine onto the cytidine present at position 34 of the AUA codon-specific tRNA(Ile) that contains the anticodon CAU, in an ATP-dependent manner. Cytidine is converted to lysidine, thus changing the amino acid specificity of the tRNA from methionine to isoleucine.</text>
</comment>
<dbReference type="InterPro" id="IPR011063">
    <property type="entry name" value="TilS/TtcA_N"/>
</dbReference>
<keyword evidence="4 8" id="KW-0819">tRNA processing</keyword>
<dbReference type="SUPFAM" id="SSF52402">
    <property type="entry name" value="Adenine nucleotide alpha hydrolases-like"/>
    <property type="match status" value="1"/>
</dbReference>
<dbReference type="InterPro" id="IPR014729">
    <property type="entry name" value="Rossmann-like_a/b/a_fold"/>
</dbReference>
<comment type="caution">
    <text evidence="10">The sequence shown here is derived from an EMBL/GenBank/DDBJ whole genome shotgun (WGS) entry which is preliminary data.</text>
</comment>
<keyword evidence="2 8" id="KW-0963">Cytoplasm</keyword>
<dbReference type="Proteomes" id="UP000608071">
    <property type="component" value="Unassembled WGS sequence"/>
</dbReference>
<dbReference type="SMART" id="SM00977">
    <property type="entry name" value="TilS_C"/>
    <property type="match status" value="1"/>
</dbReference>
<dbReference type="InterPro" id="IPR012795">
    <property type="entry name" value="tRNA_Ile_lys_synt_N"/>
</dbReference>
<evidence type="ECO:0000256" key="3">
    <source>
        <dbReference type="ARBA" id="ARBA00022598"/>
    </source>
</evidence>
<sequence>MEGPKLEPTVMQIAATAEEYHLWKPGHRIVVAVSGGADSVALLHILHQISLYRTPLTLICAHVHHGFRAESDAEAELVQKYAESLNIPFEMVHLNMPKYLEETGRNSQDAARERRYAFLHEVAVKYKANSIALAHHADDQAETVMLHMLRGSGASGLSGMKIKRTEKNVELIRPCLRITKTDLEKLCEKEGLPYLIDSSNMNRKYLRNAIRLDVLPFLGQYNGQLKESLYRMAEVISTEDDYMEAVAEQTFADMVLKSGDRLTFSVPAFKGLHVALQRRLIKLILNYLPSNDDFATFSRIESIRKGVVQTEPTTWILDIGQGIVCMREYNSIIFTARKSVSEHYSYQLHSPEGDTFLFLEEIERTIHLVHLKGMRKPISANEAQFDLSKLHWPLTVRARLPGDTMKVMGLNGSKKVKDIFIDAKIPPSLRSRIPLVCDVEGNIIWIPGVRRSIHAPVTDQSAQVIQMWIE</sequence>
<dbReference type="PANTHER" id="PTHR43033:SF1">
    <property type="entry name" value="TRNA(ILE)-LYSIDINE SYNTHASE-RELATED"/>
    <property type="match status" value="1"/>
</dbReference>
<keyword evidence="6 8" id="KW-0067">ATP-binding</keyword>
<dbReference type="SUPFAM" id="SSF82829">
    <property type="entry name" value="MesJ substrate recognition domain-like"/>
    <property type="match status" value="1"/>
</dbReference>
<dbReference type="CDD" id="cd01992">
    <property type="entry name" value="TilS_N"/>
    <property type="match status" value="1"/>
</dbReference>
<comment type="similarity">
    <text evidence="8">Belongs to the tRNA(Ile)-lysidine synthase family.</text>
</comment>
<dbReference type="HAMAP" id="MF_01161">
    <property type="entry name" value="tRNA_Ile_lys_synt"/>
    <property type="match status" value="1"/>
</dbReference>